<keyword evidence="1" id="KW-0812">Transmembrane</keyword>
<keyword evidence="1" id="KW-0472">Membrane</keyword>
<evidence type="ECO:0000313" key="3">
    <source>
        <dbReference type="Proteomes" id="UP000245380"/>
    </source>
</evidence>
<dbReference type="OrthoDB" id="2382043at2"/>
<sequence>MEQGVSTKVVHMEKQRVRHKFPFKLRHVIVLAFVVWGAYTYFFVQRPLLLQEAAMKAKVTQQVYSADQESKRLTAQIQALHSYQYIAQLAERKYNLIQHGDILFSTTPPPTN</sequence>
<evidence type="ECO:0008006" key="4">
    <source>
        <dbReference type="Google" id="ProtNLM"/>
    </source>
</evidence>
<feature type="transmembrane region" description="Helical" evidence="1">
    <location>
        <begin position="25"/>
        <end position="44"/>
    </location>
</feature>
<keyword evidence="3" id="KW-1185">Reference proteome</keyword>
<dbReference type="AlphaFoldDB" id="A0A2U3DB02"/>
<dbReference type="EMBL" id="MPDK01000003">
    <property type="protein sequence ID" value="PWI58454.1"/>
    <property type="molecule type" value="Genomic_DNA"/>
</dbReference>
<evidence type="ECO:0000313" key="2">
    <source>
        <dbReference type="EMBL" id="PWI58454.1"/>
    </source>
</evidence>
<proteinExistence type="predicted"/>
<comment type="caution">
    <text evidence="2">The sequence shown here is derived from an EMBL/GenBank/DDBJ whole genome shotgun (WGS) entry which is preliminary data.</text>
</comment>
<name>A0A2U3DB02_SULT2</name>
<accession>A0A2U3DB02</accession>
<gene>
    <name evidence="2" type="ORF">BM613_02690</name>
</gene>
<protein>
    <recommendedName>
        <fullName evidence="4">Septum formation initiator</fullName>
    </recommendedName>
</protein>
<reference evidence="2 3" key="1">
    <citation type="submission" date="2016-11" db="EMBL/GenBank/DDBJ databases">
        <title>Comparative genomics of Acidibacillus ferroxidans species.</title>
        <authorList>
            <person name="Oliveira G."/>
            <person name="Nunes G."/>
            <person name="Oliveira R."/>
            <person name="Araujo F."/>
            <person name="Salim A."/>
            <person name="Scholte L."/>
            <person name="Morais D."/>
            <person name="Nancucheo I."/>
            <person name="Johnson D.B."/>
            <person name="Grail B."/>
            <person name="Bittencourt J."/>
            <person name="Valadares R."/>
        </authorList>
    </citation>
    <scope>NUCLEOTIDE SEQUENCE [LARGE SCALE GENOMIC DNA]</scope>
    <source>
        <strain evidence="2 3">Y002</strain>
    </source>
</reference>
<dbReference type="RefSeq" id="WP_109429641.1">
    <property type="nucleotide sequence ID" value="NZ_MPDK01000003.1"/>
</dbReference>
<dbReference type="Proteomes" id="UP000245380">
    <property type="component" value="Unassembled WGS sequence"/>
</dbReference>
<evidence type="ECO:0000256" key="1">
    <source>
        <dbReference type="SAM" id="Phobius"/>
    </source>
</evidence>
<keyword evidence="1" id="KW-1133">Transmembrane helix</keyword>
<organism evidence="2 3">
    <name type="scientific">Sulfoacidibacillus thermotolerans</name>
    <name type="common">Acidibacillus sulfuroxidans</name>
    <dbReference type="NCBI Taxonomy" id="1765684"/>
    <lineage>
        <taxon>Bacteria</taxon>
        <taxon>Bacillati</taxon>
        <taxon>Bacillota</taxon>
        <taxon>Bacilli</taxon>
        <taxon>Bacillales</taxon>
        <taxon>Alicyclobacillaceae</taxon>
        <taxon>Sulfoacidibacillus</taxon>
    </lineage>
</organism>